<evidence type="ECO:0000313" key="3">
    <source>
        <dbReference type="Proteomes" id="UP000001929"/>
    </source>
</evidence>
<dbReference type="SUPFAM" id="SSF53335">
    <property type="entry name" value="S-adenosyl-L-methionine-dependent methyltransferases"/>
    <property type="match status" value="1"/>
</dbReference>
<dbReference type="RefSeq" id="WP_011389316.1">
    <property type="nucleotide sequence ID" value="NC_007643.1"/>
</dbReference>
<sequence length="202" mass="22019">MTGRPEDSVIDIYQRHGAAWAKLRGDRLAEGGWLDRFCELLPATASVLDIGCGSGLPIARELVRRGFDVTGVDGASTMLALFRRNLPGTPAHLADMRELALGRRFDGLLAWDSFFHLSPADQRAMFRRFQAHAAAGAALMFTSGPAEGSAIGELAGDRLYHGSLGSDDYRALLDASGFEGVDHIVEDPTCGYRTIWLARQRR</sequence>
<gene>
    <name evidence="2" type="ordered locus">Rru_A1626</name>
</gene>
<proteinExistence type="predicted"/>
<dbReference type="Proteomes" id="UP000001929">
    <property type="component" value="Chromosome"/>
</dbReference>
<keyword evidence="3" id="KW-1185">Reference proteome</keyword>
<dbReference type="CDD" id="cd02440">
    <property type="entry name" value="AdoMet_MTases"/>
    <property type="match status" value="1"/>
</dbReference>
<organism evidence="2 3">
    <name type="scientific">Rhodospirillum rubrum (strain ATCC 11170 / ATH 1.1.1 / DSM 467 / LMG 4362 / NCIMB 8255 / S1)</name>
    <dbReference type="NCBI Taxonomy" id="269796"/>
    <lineage>
        <taxon>Bacteria</taxon>
        <taxon>Pseudomonadati</taxon>
        <taxon>Pseudomonadota</taxon>
        <taxon>Alphaproteobacteria</taxon>
        <taxon>Rhodospirillales</taxon>
        <taxon>Rhodospirillaceae</taxon>
        <taxon>Rhodospirillum</taxon>
    </lineage>
</organism>
<accession>Q2RTW9</accession>
<reference evidence="2 3" key="1">
    <citation type="journal article" date="2011" name="Stand. Genomic Sci.">
        <title>Complete genome sequence of Rhodospirillum rubrum type strain (S1).</title>
        <authorList>
            <person name="Munk A.C."/>
            <person name="Copeland A."/>
            <person name="Lucas S."/>
            <person name="Lapidus A."/>
            <person name="Del Rio T.G."/>
            <person name="Barry K."/>
            <person name="Detter J.C."/>
            <person name="Hammon N."/>
            <person name="Israni S."/>
            <person name="Pitluck S."/>
            <person name="Brettin T."/>
            <person name="Bruce D."/>
            <person name="Han C."/>
            <person name="Tapia R."/>
            <person name="Gilna P."/>
            <person name="Schmutz J."/>
            <person name="Larimer F."/>
            <person name="Land M."/>
            <person name="Kyrpides N.C."/>
            <person name="Mavromatis K."/>
            <person name="Richardson P."/>
            <person name="Rohde M."/>
            <person name="Goker M."/>
            <person name="Klenk H.P."/>
            <person name="Zhang Y."/>
            <person name="Roberts G.P."/>
            <person name="Reslewic S."/>
            <person name="Schwartz D.C."/>
        </authorList>
    </citation>
    <scope>NUCLEOTIDE SEQUENCE [LARGE SCALE GENOMIC DNA]</scope>
    <source>
        <strain evidence="3">ATCC 11170 / ATH 1.1.1 / DSM 467 / LMG 4362 / NCIMB 8255 / S1</strain>
    </source>
</reference>
<dbReference type="Gene3D" id="3.40.50.150">
    <property type="entry name" value="Vaccinia Virus protein VP39"/>
    <property type="match status" value="1"/>
</dbReference>
<dbReference type="PATRIC" id="fig|269796.9.peg.1703"/>
<dbReference type="PhylomeDB" id="Q2RTW9"/>
<dbReference type="GO" id="GO:0032259">
    <property type="term" value="P:methylation"/>
    <property type="evidence" value="ECO:0007669"/>
    <property type="project" value="UniProtKB-KW"/>
</dbReference>
<dbReference type="GO" id="GO:0008168">
    <property type="term" value="F:methyltransferase activity"/>
    <property type="evidence" value="ECO:0007669"/>
    <property type="project" value="UniProtKB-KW"/>
</dbReference>
<protein>
    <submittedName>
        <fullName evidence="2">Methyltransferase</fullName>
    </submittedName>
</protein>
<dbReference type="KEGG" id="rru:Rru_A1626"/>
<dbReference type="SMR" id="Q2RTW9"/>
<dbReference type="InterPro" id="IPR029063">
    <property type="entry name" value="SAM-dependent_MTases_sf"/>
</dbReference>
<dbReference type="HOGENOM" id="CLU_060397_3_1_5"/>
<dbReference type="InterPro" id="IPR041698">
    <property type="entry name" value="Methyltransf_25"/>
</dbReference>
<dbReference type="EMBL" id="CP000230">
    <property type="protein sequence ID" value="ABC22426.1"/>
    <property type="molecule type" value="Genomic_DNA"/>
</dbReference>
<dbReference type="AlphaFoldDB" id="Q2RTW9"/>
<dbReference type="STRING" id="269796.Rru_A1626"/>
<feature type="domain" description="Methyltransferase" evidence="1">
    <location>
        <begin position="47"/>
        <end position="132"/>
    </location>
</feature>
<evidence type="ECO:0000313" key="2">
    <source>
        <dbReference type="EMBL" id="ABC22426.1"/>
    </source>
</evidence>
<dbReference type="Pfam" id="PF13649">
    <property type="entry name" value="Methyltransf_25"/>
    <property type="match status" value="1"/>
</dbReference>
<keyword evidence="2" id="KW-0489">Methyltransferase</keyword>
<evidence type="ECO:0000259" key="1">
    <source>
        <dbReference type="Pfam" id="PF13649"/>
    </source>
</evidence>
<dbReference type="DNASU" id="3835043"/>
<name>Q2RTW9_RHORT</name>
<dbReference type="EnsemblBacteria" id="ABC22426">
    <property type="protein sequence ID" value="ABC22426"/>
    <property type="gene ID" value="Rru_A1626"/>
</dbReference>
<dbReference type="eggNOG" id="COG4106">
    <property type="taxonomic scope" value="Bacteria"/>
</dbReference>
<keyword evidence="2" id="KW-0808">Transferase</keyword>